<dbReference type="InterPro" id="IPR011991">
    <property type="entry name" value="ArsR-like_HTH"/>
</dbReference>
<evidence type="ECO:0000313" key="3">
    <source>
        <dbReference type="Proteomes" id="UP001064971"/>
    </source>
</evidence>
<dbReference type="Proteomes" id="UP001064971">
    <property type="component" value="Plasmid pDAETH-1"/>
</dbReference>
<dbReference type="EMBL" id="AP026561">
    <property type="protein sequence ID" value="BDP43723.1"/>
    <property type="molecule type" value="Genomic_DNA"/>
</dbReference>
<dbReference type="InterPro" id="IPR036388">
    <property type="entry name" value="WH-like_DNA-bd_sf"/>
</dbReference>
<dbReference type="CDD" id="cd00090">
    <property type="entry name" value="HTH_ARSR"/>
    <property type="match status" value="1"/>
</dbReference>
<dbReference type="SMART" id="SM00418">
    <property type="entry name" value="HTH_ARSR"/>
    <property type="match status" value="1"/>
</dbReference>
<protein>
    <submittedName>
        <fullName evidence="2">Transcriptional regulator</fullName>
    </submittedName>
</protein>
<keyword evidence="3" id="KW-1185">Reference proteome</keyword>
<dbReference type="InterPro" id="IPR036390">
    <property type="entry name" value="WH_DNA-bd_sf"/>
</dbReference>
<keyword evidence="2" id="KW-0614">Plasmid</keyword>
<dbReference type="Pfam" id="PF12840">
    <property type="entry name" value="HTH_20"/>
    <property type="match status" value="1"/>
</dbReference>
<proteinExistence type="predicted"/>
<evidence type="ECO:0000313" key="2">
    <source>
        <dbReference type="EMBL" id="BDP43723.1"/>
    </source>
</evidence>
<reference evidence="2" key="1">
    <citation type="submission" date="2022-07" db="EMBL/GenBank/DDBJ databases">
        <title>Complete Genome Sequence of the Radioresistant Bacterium Deinococcus aetherius ST0316, Isolated from the Air Dust collected in Lower Stratosphere above Japan.</title>
        <authorList>
            <person name="Satoh K."/>
            <person name="Hagiwara K."/>
            <person name="Katsumata K."/>
            <person name="Kubo A."/>
            <person name="Yokobori S."/>
            <person name="Yamagishi A."/>
            <person name="Oono Y."/>
            <person name="Narumi I."/>
        </authorList>
    </citation>
    <scope>NUCLEOTIDE SEQUENCE</scope>
    <source>
        <strain evidence="2">ST0316</strain>
        <plasmid evidence="2">pDAETH-1</plasmid>
    </source>
</reference>
<accession>A0ABN6RK95</accession>
<dbReference type="SUPFAM" id="SSF46785">
    <property type="entry name" value="Winged helix' DNA-binding domain"/>
    <property type="match status" value="1"/>
</dbReference>
<gene>
    <name evidence="2" type="primary">celI_1</name>
    <name evidence="2" type="ORF">DAETH_36920</name>
</gene>
<name>A0ABN6RK95_9DEIO</name>
<sequence length="312" mass="34053">MFVHNKKVLVVENDEAIAVLRALASDTRVLILSLLTYESTNVATLAAALDIPLSTLNFNVRQLQEAGLIDVAYEPGTRGTQKLLRKRYDEVTVRLPGVTVQSAADGLVELALPVGAYRGAEVRPSCGLLSDTRFIGVNDDPRSFQEAERAFAQLLWFQQGYVEYAFHKNVPFGATLTELEFSAELCSEAPDYNLDWPSDITLSVNGVDVGTWTSPADYGGRRGHLTPPWWPPDQTMYGELKTWTVTPGGTLLDGAPCSAVTLADLNLAAASHIAVRLGVKSDARHVGGLNLFGGRCGDHPQDLLLRLRYTIR</sequence>
<evidence type="ECO:0000259" key="1">
    <source>
        <dbReference type="SMART" id="SM00418"/>
    </source>
</evidence>
<dbReference type="InterPro" id="IPR001845">
    <property type="entry name" value="HTH_ArsR_DNA-bd_dom"/>
</dbReference>
<feature type="domain" description="HTH arsR-type" evidence="1">
    <location>
        <begin position="18"/>
        <end position="100"/>
    </location>
</feature>
<organism evidence="2 3">
    <name type="scientific">Deinococcus aetherius</name>
    <dbReference type="NCBI Taxonomy" id="200252"/>
    <lineage>
        <taxon>Bacteria</taxon>
        <taxon>Thermotogati</taxon>
        <taxon>Deinococcota</taxon>
        <taxon>Deinococci</taxon>
        <taxon>Deinococcales</taxon>
        <taxon>Deinococcaceae</taxon>
        <taxon>Deinococcus</taxon>
    </lineage>
</organism>
<dbReference type="RefSeq" id="WP_264777583.1">
    <property type="nucleotide sequence ID" value="NZ_AP026561.1"/>
</dbReference>
<geneLocation type="plasmid" evidence="2 3">
    <name>pDAETH-1</name>
</geneLocation>
<dbReference type="Gene3D" id="1.10.10.10">
    <property type="entry name" value="Winged helix-like DNA-binding domain superfamily/Winged helix DNA-binding domain"/>
    <property type="match status" value="1"/>
</dbReference>